<protein>
    <submittedName>
        <fullName evidence="1">Uncharacterized protein</fullName>
    </submittedName>
</protein>
<name>A0A9W7BHQ5_9STRA</name>
<evidence type="ECO:0000313" key="2">
    <source>
        <dbReference type="Proteomes" id="UP001162640"/>
    </source>
</evidence>
<organism evidence="1 2">
    <name type="scientific">Triparma laevis f. inornata</name>
    <dbReference type="NCBI Taxonomy" id="1714386"/>
    <lineage>
        <taxon>Eukaryota</taxon>
        <taxon>Sar</taxon>
        <taxon>Stramenopiles</taxon>
        <taxon>Ochrophyta</taxon>
        <taxon>Bolidophyceae</taxon>
        <taxon>Parmales</taxon>
        <taxon>Triparmaceae</taxon>
        <taxon>Triparma</taxon>
    </lineage>
</organism>
<reference evidence="2" key="1">
    <citation type="journal article" date="2023" name="Commun. Biol.">
        <title>Genome analysis of Parmales, the sister group of diatoms, reveals the evolutionary specialization of diatoms from phago-mixotrophs to photoautotrophs.</title>
        <authorList>
            <person name="Ban H."/>
            <person name="Sato S."/>
            <person name="Yoshikawa S."/>
            <person name="Yamada K."/>
            <person name="Nakamura Y."/>
            <person name="Ichinomiya M."/>
            <person name="Sato N."/>
            <person name="Blanc-Mathieu R."/>
            <person name="Endo H."/>
            <person name="Kuwata A."/>
            <person name="Ogata H."/>
        </authorList>
    </citation>
    <scope>NUCLEOTIDE SEQUENCE [LARGE SCALE GENOMIC DNA]</scope>
</reference>
<sequence length="357" mass="39859">MVAAASSPWITYGSITTTLLPNSYSNRLSTLLPTPSFSSKKKLALRWRVAQARSQVNRVQNEIAALDELRPQTLATEKRIKMLRVEAGKSESQIILLKSKQSKLGFPRRNNLLGTISKNLETFLASEQRSSSVLLNLLRTSSSPWSLLLSDTQSLLKMGTSPSLLSKTIQLKSSQRLIPHAAAIGEKLRGANDDDEERGDEDVTHSAPRTFKLTRRPAPRLASLAAASRAATLEQYAPGILIAVDGYLEFVEPHLDLILERLDVIEPHIPFVLKHLEVLAPHCGVLLSNIDRLLLFADDNGKYLDPLLPWVPFFVDKIDALSPHFILLRPHFKYVLPHFDVIAPSAERFKEKLDVSR</sequence>
<dbReference type="EMBL" id="BLQM01000454">
    <property type="protein sequence ID" value="GMH90666.1"/>
    <property type="molecule type" value="Genomic_DNA"/>
</dbReference>
<gene>
    <name evidence="1" type="ORF">TL16_g11834</name>
</gene>
<dbReference type="AlphaFoldDB" id="A0A9W7BHQ5"/>
<proteinExistence type="predicted"/>
<accession>A0A9W7BHQ5</accession>
<comment type="caution">
    <text evidence="1">The sequence shown here is derived from an EMBL/GenBank/DDBJ whole genome shotgun (WGS) entry which is preliminary data.</text>
</comment>
<dbReference type="Proteomes" id="UP001162640">
    <property type="component" value="Unassembled WGS sequence"/>
</dbReference>
<evidence type="ECO:0000313" key="1">
    <source>
        <dbReference type="EMBL" id="GMH90666.1"/>
    </source>
</evidence>